<dbReference type="Gene3D" id="1.20.5.340">
    <property type="match status" value="1"/>
</dbReference>
<evidence type="ECO:0000256" key="1">
    <source>
        <dbReference type="SAM" id="Coils"/>
    </source>
</evidence>
<keyword evidence="1" id="KW-0175">Coiled coil</keyword>
<dbReference type="Proteomes" id="UP001493487">
    <property type="component" value="Unassembled WGS sequence"/>
</dbReference>
<organism evidence="2 3">
    <name type="scientific">Cohnella silvisoli</name>
    <dbReference type="NCBI Taxonomy" id="2873699"/>
    <lineage>
        <taxon>Bacteria</taxon>
        <taxon>Bacillati</taxon>
        <taxon>Bacillota</taxon>
        <taxon>Bacilli</taxon>
        <taxon>Bacillales</taxon>
        <taxon>Paenibacillaceae</taxon>
        <taxon>Cohnella</taxon>
    </lineage>
</organism>
<keyword evidence="3" id="KW-1185">Reference proteome</keyword>
<comment type="caution">
    <text evidence="2">The sequence shown here is derived from an EMBL/GenBank/DDBJ whole genome shotgun (WGS) entry which is preliminary data.</text>
</comment>
<protein>
    <submittedName>
        <fullName evidence="2">Uncharacterized protein</fullName>
    </submittedName>
</protein>
<dbReference type="EMBL" id="JASKHM010000006">
    <property type="protein sequence ID" value="MEQ4483022.1"/>
    <property type="molecule type" value="Genomic_DNA"/>
</dbReference>
<evidence type="ECO:0000313" key="3">
    <source>
        <dbReference type="Proteomes" id="UP001493487"/>
    </source>
</evidence>
<proteinExistence type="predicted"/>
<feature type="coiled-coil region" evidence="1">
    <location>
        <begin position="27"/>
        <end position="54"/>
    </location>
</feature>
<gene>
    <name evidence="2" type="ORF">QJS35_11510</name>
</gene>
<accession>A0ABV1KU84</accession>
<dbReference type="RefSeq" id="WP_232184137.1">
    <property type="nucleotide sequence ID" value="NZ_JAIOAP010000002.1"/>
</dbReference>
<sequence length="86" mass="10171">MSEERLSRLEDMMGQLIGMVGKVLGEQQDMKQDMNAMKQDMSTMNERLERIETEQIKYHESHSYVLDKIAQHDHDIHVLKTRVLKI</sequence>
<name>A0ABV1KU84_9BACL</name>
<evidence type="ECO:0000313" key="2">
    <source>
        <dbReference type="EMBL" id="MEQ4483022.1"/>
    </source>
</evidence>
<reference evidence="2 3" key="1">
    <citation type="journal article" date="2023" name="Genome Announc.">
        <title>Pan-Genome Analyses of the Genus Cohnella and Proposal of the Novel Species Cohnella silvisoli sp. nov., Isolated from Forest Soil.</title>
        <authorList>
            <person name="Wang C."/>
            <person name="Mao L."/>
            <person name="Bao G."/>
            <person name="Zhu H."/>
        </authorList>
    </citation>
    <scope>NUCLEOTIDE SEQUENCE [LARGE SCALE GENOMIC DNA]</scope>
    <source>
        <strain evidence="2 3">NL03-T5-1</strain>
    </source>
</reference>